<accession>A0AAD4JSY8</accession>
<dbReference type="EMBL" id="JAJJHW010003409">
    <property type="protein sequence ID" value="KAH8358995.1"/>
    <property type="molecule type" value="Genomic_DNA"/>
</dbReference>
<proteinExistence type="predicted"/>
<evidence type="ECO:0000313" key="1">
    <source>
        <dbReference type="EMBL" id="KAH8358995.1"/>
    </source>
</evidence>
<dbReference type="PANTHER" id="PTHR21696:SF2">
    <property type="entry name" value="PROTEIN UNC-79 HOMOLOG"/>
    <property type="match status" value="1"/>
</dbReference>
<reference evidence="1" key="1">
    <citation type="journal article" date="2021" name="Mol. Ecol. Resour.">
        <title>Phylogenomic analyses of the genus Drosophila reveals genomic signals of climate adaptation.</title>
        <authorList>
            <person name="Li F."/>
            <person name="Rane R.V."/>
            <person name="Luria V."/>
            <person name="Xiong Z."/>
            <person name="Chen J."/>
            <person name="Li Z."/>
            <person name="Catullo R.A."/>
            <person name="Griffin P.C."/>
            <person name="Schiffer M."/>
            <person name="Pearce S."/>
            <person name="Lee S.F."/>
            <person name="McElroy K."/>
            <person name="Stocker A."/>
            <person name="Shirriffs J."/>
            <person name="Cockerell F."/>
            <person name="Coppin C."/>
            <person name="Sgro C.M."/>
            <person name="Karger A."/>
            <person name="Cain J.W."/>
            <person name="Weber J.A."/>
            <person name="Santpere G."/>
            <person name="Kirschner M.W."/>
            <person name="Hoffmann A.A."/>
            <person name="Oakeshott J.G."/>
            <person name="Zhang G."/>
        </authorList>
    </citation>
    <scope>NUCLEOTIDE SEQUENCE</scope>
    <source>
        <strain evidence="1">BGI-SZ-2011g</strain>
    </source>
</reference>
<comment type="caution">
    <text evidence="1">The sequence shown here is derived from an EMBL/GenBank/DDBJ whole genome shotgun (WGS) entry which is preliminary data.</text>
</comment>
<sequence>MTGSFKVQLINMGTRAAAFQAKLRALHEYHVRLLHNILPAPSGVDIANNIKYFSQTLLTVLKDVRTSPHELIRDPLEDPTRMTAYPNLEYGNLYNALTMLIDVAPCIQYGQIVFGKALLQCLSCILPFLDKDLIDNLPYLVSSTISVLPPALHQDIVNALCYYILPFTITRRSADEQECQACQSVSSVIMMVLQYSKNPGK</sequence>
<organism evidence="1 2">
    <name type="scientific">Drosophila rubida</name>
    <dbReference type="NCBI Taxonomy" id="30044"/>
    <lineage>
        <taxon>Eukaryota</taxon>
        <taxon>Metazoa</taxon>
        <taxon>Ecdysozoa</taxon>
        <taxon>Arthropoda</taxon>
        <taxon>Hexapoda</taxon>
        <taxon>Insecta</taxon>
        <taxon>Pterygota</taxon>
        <taxon>Neoptera</taxon>
        <taxon>Endopterygota</taxon>
        <taxon>Diptera</taxon>
        <taxon>Brachycera</taxon>
        <taxon>Muscomorpha</taxon>
        <taxon>Ephydroidea</taxon>
        <taxon>Drosophilidae</taxon>
        <taxon>Drosophila</taxon>
    </lineage>
</organism>
<dbReference type="Pfam" id="PF14776">
    <property type="entry name" value="UNC-79"/>
    <property type="match status" value="1"/>
</dbReference>
<keyword evidence="2" id="KW-1185">Reference proteome</keyword>
<evidence type="ECO:0008006" key="3">
    <source>
        <dbReference type="Google" id="ProtNLM"/>
    </source>
</evidence>
<dbReference type="PANTHER" id="PTHR21696">
    <property type="entry name" value="PROTEIN UNC-79 HOMOLOG"/>
    <property type="match status" value="1"/>
</dbReference>
<dbReference type="InterPro" id="IPR024855">
    <property type="entry name" value="UNC79"/>
</dbReference>
<evidence type="ECO:0000313" key="2">
    <source>
        <dbReference type="Proteomes" id="UP001200034"/>
    </source>
</evidence>
<dbReference type="Proteomes" id="UP001200034">
    <property type="component" value="Unassembled WGS sequence"/>
</dbReference>
<name>A0AAD4JSY8_9MUSC</name>
<dbReference type="AlphaFoldDB" id="A0AAD4JSY8"/>
<gene>
    <name evidence="1" type="ORF">KR093_003789</name>
</gene>
<protein>
    <recommendedName>
        <fullName evidence="3">Protein unc-79 homolog</fullName>
    </recommendedName>
</protein>